<keyword evidence="1" id="KW-0812">Transmembrane</keyword>
<feature type="transmembrane region" description="Helical" evidence="1">
    <location>
        <begin position="12"/>
        <end position="38"/>
    </location>
</feature>
<protein>
    <submittedName>
        <fullName evidence="2">Uncharacterized protein</fullName>
    </submittedName>
</protein>
<name>A0A521AFJ4_9SPHI</name>
<keyword evidence="3" id="KW-1185">Reference proteome</keyword>
<sequence>MITSLGKKYLVINYIVLPVVRIIQLSVLLFFLQLTALCQPARRDSIIRAARNDAKKFRLDDAVWKKYRRALPATSNYFNPVGQNQKNQTLLNDSLYVKTYRKAAYKHNRGRRTPLHYVIVGTGILAAAAVAGAIVLLIALGPNMN</sequence>
<evidence type="ECO:0000313" key="2">
    <source>
        <dbReference type="EMBL" id="SMO33561.1"/>
    </source>
</evidence>
<keyword evidence="1" id="KW-0472">Membrane</keyword>
<evidence type="ECO:0000256" key="1">
    <source>
        <dbReference type="SAM" id="Phobius"/>
    </source>
</evidence>
<feature type="transmembrane region" description="Helical" evidence="1">
    <location>
        <begin position="115"/>
        <end position="140"/>
    </location>
</feature>
<reference evidence="2 3" key="1">
    <citation type="submission" date="2017-05" db="EMBL/GenBank/DDBJ databases">
        <authorList>
            <person name="Varghese N."/>
            <person name="Submissions S."/>
        </authorList>
    </citation>
    <scope>NUCLEOTIDE SEQUENCE [LARGE SCALE GENOMIC DNA]</scope>
    <source>
        <strain evidence="2 3">DSM 19036</strain>
    </source>
</reference>
<keyword evidence="1" id="KW-1133">Transmembrane helix</keyword>
<dbReference type="Proteomes" id="UP000320300">
    <property type="component" value="Unassembled WGS sequence"/>
</dbReference>
<dbReference type="AlphaFoldDB" id="A0A521AFJ4"/>
<organism evidence="2 3">
    <name type="scientific">Pedobacter westerhofensis</name>
    <dbReference type="NCBI Taxonomy" id="425512"/>
    <lineage>
        <taxon>Bacteria</taxon>
        <taxon>Pseudomonadati</taxon>
        <taxon>Bacteroidota</taxon>
        <taxon>Sphingobacteriia</taxon>
        <taxon>Sphingobacteriales</taxon>
        <taxon>Sphingobacteriaceae</taxon>
        <taxon>Pedobacter</taxon>
    </lineage>
</organism>
<accession>A0A521AFJ4</accession>
<gene>
    <name evidence="2" type="ORF">SAMN06265348_101132</name>
</gene>
<evidence type="ECO:0000313" key="3">
    <source>
        <dbReference type="Proteomes" id="UP000320300"/>
    </source>
</evidence>
<dbReference type="EMBL" id="FXTN01000001">
    <property type="protein sequence ID" value="SMO33561.1"/>
    <property type="molecule type" value="Genomic_DNA"/>
</dbReference>
<proteinExistence type="predicted"/>